<dbReference type="Proteomes" id="UP000194946">
    <property type="component" value="Unassembled WGS sequence"/>
</dbReference>
<dbReference type="InterPro" id="IPR035996">
    <property type="entry name" value="4pyrrol_Methylase_sf"/>
</dbReference>
<dbReference type="EMBL" id="JOPB01000007">
    <property type="protein sequence ID" value="OUI78451.1"/>
    <property type="molecule type" value="Genomic_DNA"/>
</dbReference>
<gene>
    <name evidence="9" type="ORF">HK18_10555</name>
</gene>
<evidence type="ECO:0000313" key="10">
    <source>
        <dbReference type="Proteomes" id="UP000194946"/>
    </source>
</evidence>
<name>A0A251ZUV7_9PROT</name>
<dbReference type="EC" id="2.1.1.130" evidence="9"/>
<keyword evidence="4 9" id="KW-0489">Methyltransferase</keyword>
<dbReference type="CDD" id="cd11645">
    <property type="entry name" value="Precorrin_2_C20_MT"/>
    <property type="match status" value="1"/>
</dbReference>
<dbReference type="PANTHER" id="PTHR43467:SF2">
    <property type="entry name" value="COBALT-PRECORRIN-2 C(20)-METHYLTRANSFERASE"/>
    <property type="match status" value="1"/>
</dbReference>
<accession>A0A251ZUV7</accession>
<dbReference type="InterPro" id="IPR014776">
    <property type="entry name" value="4pyrrole_Mease_sub2"/>
</dbReference>
<dbReference type="SUPFAM" id="SSF53790">
    <property type="entry name" value="Tetrapyrrole methylase"/>
    <property type="match status" value="1"/>
</dbReference>
<dbReference type="RefSeq" id="WP_086632423.1">
    <property type="nucleotide sequence ID" value="NZ_JOPB01000007.1"/>
</dbReference>
<evidence type="ECO:0000259" key="8">
    <source>
        <dbReference type="Pfam" id="PF00590"/>
    </source>
</evidence>
<evidence type="ECO:0000256" key="2">
    <source>
        <dbReference type="ARBA" id="ARBA00005879"/>
    </source>
</evidence>
<sequence length="237" mass="26537">MNGHLYILGMGPGDPELVTRKSERILRQTVVYAYFAKKGEVGHARKIADDMLSSQHQELRFEYPITTEIPHQSNEYKEALALFYDQSAKIIEQHLQDGQDVALLCEGDPLLYGSAMYILERLQPNYLTHIVPGITAMSGCWSAAQLPIVKYEQTLTVLPATLPLEELVTKLRLCNAAVIMKIGRNLSKVKQALQSAGLLDKAIYIERGTQTEEKMVPLTQFKDSKAPYFSLILIAGL</sequence>
<dbReference type="NCBIfam" id="NF004647">
    <property type="entry name" value="PRK05990.1"/>
    <property type="match status" value="1"/>
</dbReference>
<dbReference type="Pfam" id="PF00590">
    <property type="entry name" value="TP_methylase"/>
    <property type="match status" value="1"/>
</dbReference>
<keyword evidence="5 9" id="KW-0808">Transferase</keyword>
<dbReference type="GO" id="GO:0032259">
    <property type="term" value="P:methylation"/>
    <property type="evidence" value="ECO:0007669"/>
    <property type="project" value="UniProtKB-KW"/>
</dbReference>
<proteinExistence type="inferred from homology"/>
<dbReference type="InterPro" id="IPR006364">
    <property type="entry name" value="CobI/CbiL/CobIJ_dom"/>
</dbReference>
<comment type="caution">
    <text evidence="9">The sequence shown here is derived from an EMBL/GenBank/DDBJ whole genome shotgun (WGS) entry which is preliminary data.</text>
</comment>
<evidence type="ECO:0000256" key="5">
    <source>
        <dbReference type="ARBA" id="ARBA00022679"/>
    </source>
</evidence>
<dbReference type="AlphaFoldDB" id="A0A251ZUV7"/>
<evidence type="ECO:0000313" key="9">
    <source>
        <dbReference type="EMBL" id="OUI78451.1"/>
    </source>
</evidence>
<dbReference type="GO" id="GO:0009236">
    <property type="term" value="P:cobalamin biosynthetic process"/>
    <property type="evidence" value="ECO:0007669"/>
    <property type="project" value="UniProtKB-UniRule"/>
</dbReference>
<evidence type="ECO:0000256" key="7">
    <source>
        <dbReference type="PIRNR" id="PIRNR036427"/>
    </source>
</evidence>
<dbReference type="InterPro" id="IPR012382">
    <property type="entry name" value="CobI/CbiL"/>
</dbReference>
<dbReference type="GO" id="GO:0030788">
    <property type="term" value="F:precorrin-2 C20-methyltransferase activity"/>
    <property type="evidence" value="ECO:0007669"/>
    <property type="project" value="UniProtKB-EC"/>
</dbReference>
<evidence type="ECO:0000256" key="1">
    <source>
        <dbReference type="ARBA" id="ARBA00004953"/>
    </source>
</evidence>
<evidence type="ECO:0000256" key="4">
    <source>
        <dbReference type="ARBA" id="ARBA00022603"/>
    </source>
</evidence>
<feature type="domain" description="Tetrapyrrole methylase" evidence="8">
    <location>
        <begin position="4"/>
        <end position="217"/>
    </location>
</feature>
<dbReference type="PANTHER" id="PTHR43467">
    <property type="entry name" value="COBALT-PRECORRIN-2 C(20)-METHYLTRANSFERASE"/>
    <property type="match status" value="1"/>
</dbReference>
<dbReference type="Gene3D" id="3.30.950.10">
    <property type="entry name" value="Methyltransferase, Cobalt-precorrin-4 Transmethylase, Domain 2"/>
    <property type="match status" value="1"/>
</dbReference>
<keyword evidence="3" id="KW-0169">Cobalamin biosynthesis</keyword>
<comment type="similarity">
    <text evidence="2 7">Belongs to the precorrin methyltransferase family.</text>
</comment>
<dbReference type="InterPro" id="IPR000878">
    <property type="entry name" value="4pyrrol_Mease"/>
</dbReference>
<comment type="pathway">
    <text evidence="1">Cofactor biosynthesis; adenosylcobalamin biosynthesis.</text>
</comment>
<reference evidence="10" key="1">
    <citation type="submission" date="2014-06" db="EMBL/GenBank/DDBJ databases">
        <authorList>
            <person name="Winans N.J."/>
            <person name="Newell P.D."/>
            <person name="Douglas A.E."/>
        </authorList>
    </citation>
    <scope>NUCLEOTIDE SEQUENCE [LARGE SCALE GENOMIC DNA]</scope>
    <source>
        <strain evidence="10">DmL_052</strain>
    </source>
</reference>
<protein>
    <submittedName>
        <fullName evidence="9">Precorrin-2 C20-methyltransferase</fullName>
        <ecNumber evidence="9">2.1.1.130</ecNumber>
    </submittedName>
</protein>
<dbReference type="UniPathway" id="UPA00148"/>
<keyword evidence="6" id="KW-0949">S-adenosyl-L-methionine</keyword>
<organism evidence="9 10">
    <name type="scientific">Commensalibacter intestini</name>
    <dbReference type="NCBI Taxonomy" id="479936"/>
    <lineage>
        <taxon>Bacteria</taxon>
        <taxon>Pseudomonadati</taxon>
        <taxon>Pseudomonadota</taxon>
        <taxon>Alphaproteobacteria</taxon>
        <taxon>Acetobacterales</taxon>
        <taxon>Acetobacteraceae</taxon>
    </lineage>
</organism>
<evidence type="ECO:0000256" key="3">
    <source>
        <dbReference type="ARBA" id="ARBA00022573"/>
    </source>
</evidence>
<dbReference type="NCBIfam" id="TIGR01467">
    <property type="entry name" value="cobI_cbiL"/>
    <property type="match status" value="1"/>
</dbReference>
<keyword evidence="10" id="KW-1185">Reference proteome</keyword>
<dbReference type="PIRSF" id="PIRSF036427">
    <property type="entry name" value="Precrrn-2_mtase"/>
    <property type="match status" value="1"/>
</dbReference>
<dbReference type="Gene3D" id="3.40.1010.10">
    <property type="entry name" value="Cobalt-precorrin-4 Transmethylase, Domain 1"/>
    <property type="match status" value="1"/>
</dbReference>
<evidence type="ECO:0000256" key="6">
    <source>
        <dbReference type="ARBA" id="ARBA00022691"/>
    </source>
</evidence>
<dbReference type="InterPro" id="IPR014777">
    <property type="entry name" value="4pyrrole_Mease_sub1"/>
</dbReference>